<reference evidence="3" key="1">
    <citation type="journal article" date="2019" name="Environ. Microbiol.">
        <title>Fungal ecological strategies reflected in gene transcription - a case study of two litter decomposers.</title>
        <authorList>
            <person name="Barbi F."/>
            <person name="Kohler A."/>
            <person name="Barry K."/>
            <person name="Baskaran P."/>
            <person name="Daum C."/>
            <person name="Fauchery L."/>
            <person name="Ihrmark K."/>
            <person name="Kuo A."/>
            <person name="LaButti K."/>
            <person name="Lipzen A."/>
            <person name="Morin E."/>
            <person name="Grigoriev I.V."/>
            <person name="Henrissat B."/>
            <person name="Lindahl B."/>
            <person name="Martin F."/>
        </authorList>
    </citation>
    <scope>NUCLEOTIDE SEQUENCE</scope>
    <source>
        <strain evidence="3">JB14</strain>
    </source>
</reference>
<evidence type="ECO:0000259" key="2">
    <source>
        <dbReference type="Pfam" id="PF16487"/>
    </source>
</evidence>
<dbReference type="AlphaFoldDB" id="A0A6A4GKY6"/>
<organism evidence="3 4">
    <name type="scientific">Gymnopus androsaceus JB14</name>
    <dbReference type="NCBI Taxonomy" id="1447944"/>
    <lineage>
        <taxon>Eukaryota</taxon>
        <taxon>Fungi</taxon>
        <taxon>Dikarya</taxon>
        <taxon>Basidiomycota</taxon>
        <taxon>Agaricomycotina</taxon>
        <taxon>Agaricomycetes</taxon>
        <taxon>Agaricomycetidae</taxon>
        <taxon>Agaricales</taxon>
        <taxon>Marasmiineae</taxon>
        <taxon>Omphalotaceae</taxon>
        <taxon>Gymnopus</taxon>
    </lineage>
</organism>
<evidence type="ECO:0000313" key="4">
    <source>
        <dbReference type="Proteomes" id="UP000799118"/>
    </source>
</evidence>
<keyword evidence="4" id="KW-1185">Reference proteome</keyword>
<evidence type="ECO:0000313" key="3">
    <source>
        <dbReference type="EMBL" id="KAE9386208.1"/>
    </source>
</evidence>
<dbReference type="Proteomes" id="UP000799118">
    <property type="component" value="Unassembled WGS sequence"/>
</dbReference>
<protein>
    <recommendedName>
        <fullName evidence="2">Protein argonaute Mid domain-containing protein</fullName>
    </recommendedName>
</protein>
<accession>A0A6A4GKY6</accession>
<dbReference type="InterPro" id="IPR032473">
    <property type="entry name" value="Argonaute_Mid_dom"/>
</dbReference>
<sequence length="238" mass="26904">MTTWSCLVGLLYYMTSRLQLFLPEERSVAAWEEAKRVSPISTFMGFSFLHVTKACGITITQLDSIEPTLVVYQAEATFVGVGLWDMYGAVVSPGTRKYWGKQHDMVLLENVNELMELWHLKMDETCHNQDGLQISNYHLQLSESSMALEAINSLLHTPANGAWNMHEKQFFKPVETPQWAFIVYIHEHQQRFNGQNAADMIKGLCESTRQVGINMGPTSVILWQNSQGDIEAQLCAAG</sequence>
<feature type="chain" id="PRO_5025500488" description="Protein argonaute Mid domain-containing protein" evidence="1">
    <location>
        <begin position="18"/>
        <end position="238"/>
    </location>
</feature>
<dbReference type="Pfam" id="PF16487">
    <property type="entry name" value="ArgoMid"/>
    <property type="match status" value="1"/>
</dbReference>
<dbReference type="EMBL" id="ML769901">
    <property type="protein sequence ID" value="KAE9386208.1"/>
    <property type="molecule type" value="Genomic_DNA"/>
</dbReference>
<keyword evidence="1" id="KW-0732">Signal</keyword>
<evidence type="ECO:0000256" key="1">
    <source>
        <dbReference type="SAM" id="SignalP"/>
    </source>
</evidence>
<feature type="signal peptide" evidence="1">
    <location>
        <begin position="1"/>
        <end position="17"/>
    </location>
</feature>
<name>A0A6A4GKY6_9AGAR</name>
<dbReference type="OrthoDB" id="196858at2759"/>
<gene>
    <name evidence="3" type="ORF">BT96DRAFT_1086763</name>
</gene>
<proteinExistence type="predicted"/>
<feature type="domain" description="Protein argonaute Mid" evidence="2">
    <location>
        <begin position="157"/>
        <end position="231"/>
    </location>
</feature>
<dbReference type="Gene3D" id="3.40.50.2300">
    <property type="match status" value="1"/>
</dbReference>